<dbReference type="AlphaFoldDB" id="A0A3M7SVS5"/>
<evidence type="ECO:0000313" key="2">
    <source>
        <dbReference type="Proteomes" id="UP000276133"/>
    </source>
</evidence>
<name>A0A3M7SVS5_BRAPC</name>
<evidence type="ECO:0000313" key="1">
    <source>
        <dbReference type="EMBL" id="RNA39680.1"/>
    </source>
</evidence>
<keyword evidence="2" id="KW-1185">Reference proteome</keyword>
<comment type="caution">
    <text evidence="1">The sequence shown here is derived from an EMBL/GenBank/DDBJ whole genome shotgun (WGS) entry which is preliminary data.</text>
</comment>
<sequence length="64" mass="7688">MSAKYSADLMLEILQFILKFEYYGTFSKLFKQDLIRVGQKSNFKSWSRLFLFLLKYTGCQKKVF</sequence>
<protein>
    <submittedName>
        <fullName evidence="1">Uncharacterized protein</fullName>
    </submittedName>
</protein>
<dbReference type="EMBL" id="REGN01000718">
    <property type="protein sequence ID" value="RNA39680.1"/>
    <property type="molecule type" value="Genomic_DNA"/>
</dbReference>
<accession>A0A3M7SVS5</accession>
<proteinExistence type="predicted"/>
<reference evidence="1 2" key="1">
    <citation type="journal article" date="2018" name="Sci. Rep.">
        <title>Genomic signatures of local adaptation to the degree of environmental predictability in rotifers.</title>
        <authorList>
            <person name="Franch-Gras L."/>
            <person name="Hahn C."/>
            <person name="Garcia-Roger E.M."/>
            <person name="Carmona M.J."/>
            <person name="Serra M."/>
            <person name="Gomez A."/>
        </authorList>
    </citation>
    <scope>NUCLEOTIDE SEQUENCE [LARGE SCALE GENOMIC DNA]</scope>
    <source>
        <strain evidence="1">HYR1</strain>
    </source>
</reference>
<gene>
    <name evidence="1" type="ORF">BpHYR1_012114</name>
</gene>
<dbReference type="Proteomes" id="UP000276133">
    <property type="component" value="Unassembled WGS sequence"/>
</dbReference>
<organism evidence="1 2">
    <name type="scientific">Brachionus plicatilis</name>
    <name type="common">Marine rotifer</name>
    <name type="synonym">Brachionus muelleri</name>
    <dbReference type="NCBI Taxonomy" id="10195"/>
    <lineage>
        <taxon>Eukaryota</taxon>
        <taxon>Metazoa</taxon>
        <taxon>Spiralia</taxon>
        <taxon>Gnathifera</taxon>
        <taxon>Rotifera</taxon>
        <taxon>Eurotatoria</taxon>
        <taxon>Monogononta</taxon>
        <taxon>Pseudotrocha</taxon>
        <taxon>Ploima</taxon>
        <taxon>Brachionidae</taxon>
        <taxon>Brachionus</taxon>
    </lineage>
</organism>